<sequence>MAHTRNSNTNTQDAAQETIATIVAQGRTKKAPTQKRKSKSIKGVQVPRVEHEEGVEHDDPVPQDPMPPPTAAPAQATISSEMGQMFNTVNSAMEMFKSFMANQNKRTDEIPSQSNRQNNSESSRVNAFLKLSPLVFHGSIVDEDLILWLEGVKKAL</sequence>
<feature type="region of interest" description="Disordered" evidence="1">
    <location>
        <begin position="98"/>
        <end position="121"/>
    </location>
</feature>
<feature type="compositionally biased region" description="Pro residues" evidence="1">
    <location>
        <begin position="62"/>
        <end position="71"/>
    </location>
</feature>
<proteinExistence type="predicted"/>
<name>A0A1S4CFJ1_TOBAC</name>
<feature type="compositionally biased region" description="Low complexity" evidence="1">
    <location>
        <begin position="112"/>
        <end position="121"/>
    </location>
</feature>
<gene>
    <name evidence="2" type="primary">LOC107818422</name>
</gene>
<feature type="region of interest" description="Disordered" evidence="1">
    <location>
        <begin position="23"/>
        <end position="83"/>
    </location>
</feature>
<dbReference type="RefSeq" id="XP_016499913.1">
    <property type="nucleotide sequence ID" value="XM_016644427.1"/>
</dbReference>
<dbReference type="OrthoDB" id="1300372at2759"/>
<organism evidence="2">
    <name type="scientific">Nicotiana tabacum</name>
    <name type="common">Common tobacco</name>
    <dbReference type="NCBI Taxonomy" id="4097"/>
    <lineage>
        <taxon>Eukaryota</taxon>
        <taxon>Viridiplantae</taxon>
        <taxon>Streptophyta</taxon>
        <taxon>Embryophyta</taxon>
        <taxon>Tracheophyta</taxon>
        <taxon>Spermatophyta</taxon>
        <taxon>Magnoliopsida</taxon>
        <taxon>eudicotyledons</taxon>
        <taxon>Gunneridae</taxon>
        <taxon>Pentapetalae</taxon>
        <taxon>asterids</taxon>
        <taxon>lamiids</taxon>
        <taxon>Solanales</taxon>
        <taxon>Solanaceae</taxon>
        <taxon>Nicotianoideae</taxon>
        <taxon>Nicotianeae</taxon>
        <taxon>Nicotiana</taxon>
    </lineage>
</organism>
<feature type="compositionally biased region" description="Basic and acidic residues" evidence="1">
    <location>
        <begin position="48"/>
        <end position="60"/>
    </location>
</feature>
<evidence type="ECO:0000256" key="1">
    <source>
        <dbReference type="SAM" id="MobiDB-lite"/>
    </source>
</evidence>
<feature type="compositionally biased region" description="Basic residues" evidence="1">
    <location>
        <begin position="27"/>
        <end position="40"/>
    </location>
</feature>
<dbReference type="AlphaFoldDB" id="A0A1S4CFJ1"/>
<protein>
    <submittedName>
        <fullName evidence="2">Uncharacterized protein isoform X2</fullName>
    </submittedName>
</protein>
<reference evidence="2" key="1">
    <citation type="submission" date="2025-08" db="UniProtKB">
        <authorList>
            <consortium name="RefSeq"/>
        </authorList>
    </citation>
    <scope>IDENTIFICATION</scope>
</reference>
<evidence type="ECO:0000313" key="2">
    <source>
        <dbReference type="RefSeq" id="XP_016499913.1"/>
    </source>
</evidence>
<accession>A0A1S4CFJ1</accession>